<evidence type="ECO:0000256" key="1">
    <source>
        <dbReference type="SAM" id="MobiDB-lite"/>
    </source>
</evidence>
<accession>A0A9N8H0P9</accession>
<comment type="caution">
    <text evidence="3">The sequence shown here is derived from an EMBL/GenBank/DDBJ whole genome shotgun (WGS) entry which is preliminary data.</text>
</comment>
<feature type="transmembrane region" description="Helical" evidence="2">
    <location>
        <begin position="48"/>
        <end position="76"/>
    </location>
</feature>
<organism evidence="3 4">
    <name type="scientific">Seminavis robusta</name>
    <dbReference type="NCBI Taxonomy" id="568900"/>
    <lineage>
        <taxon>Eukaryota</taxon>
        <taxon>Sar</taxon>
        <taxon>Stramenopiles</taxon>
        <taxon>Ochrophyta</taxon>
        <taxon>Bacillariophyta</taxon>
        <taxon>Bacillariophyceae</taxon>
        <taxon>Bacillariophycidae</taxon>
        <taxon>Naviculales</taxon>
        <taxon>Naviculaceae</taxon>
        <taxon>Seminavis</taxon>
    </lineage>
</organism>
<keyword evidence="2" id="KW-0812">Transmembrane</keyword>
<feature type="region of interest" description="Disordered" evidence="1">
    <location>
        <begin position="81"/>
        <end position="127"/>
    </location>
</feature>
<dbReference type="Proteomes" id="UP001153069">
    <property type="component" value="Unassembled WGS sequence"/>
</dbReference>
<proteinExistence type="predicted"/>
<dbReference type="EMBL" id="CAICTM010000024">
    <property type="protein sequence ID" value="CAB9497723.1"/>
    <property type="molecule type" value="Genomic_DNA"/>
</dbReference>
<feature type="compositionally biased region" description="Low complexity" evidence="1">
    <location>
        <begin position="104"/>
        <end position="117"/>
    </location>
</feature>
<evidence type="ECO:0000313" key="4">
    <source>
        <dbReference type="Proteomes" id="UP001153069"/>
    </source>
</evidence>
<name>A0A9N8H0P9_9STRA</name>
<keyword evidence="2" id="KW-0472">Membrane</keyword>
<keyword evidence="2" id="KW-1133">Transmembrane helix</keyword>
<feature type="compositionally biased region" description="Basic residues" evidence="1">
    <location>
        <begin position="83"/>
        <end position="92"/>
    </location>
</feature>
<evidence type="ECO:0000313" key="3">
    <source>
        <dbReference type="EMBL" id="CAB9497723.1"/>
    </source>
</evidence>
<reference evidence="3" key="1">
    <citation type="submission" date="2020-06" db="EMBL/GenBank/DDBJ databases">
        <authorList>
            <consortium name="Plant Systems Biology data submission"/>
        </authorList>
    </citation>
    <scope>NUCLEOTIDE SEQUENCE</scope>
    <source>
        <strain evidence="3">D6</strain>
    </source>
</reference>
<dbReference type="AlphaFoldDB" id="A0A9N8H0P9"/>
<sequence>MEDLFYGIISKNASDNGSASNYDFHNNQTEIVGFGGMFDSDSSPSKKYGMLLILPVFIALILFSCFVAISVFYCSYRQERRRDARKLKKQSRSRTETSSGDFTLSLSNDDLSSGNDDCGPSDDDLEA</sequence>
<evidence type="ECO:0000256" key="2">
    <source>
        <dbReference type="SAM" id="Phobius"/>
    </source>
</evidence>
<protein>
    <submittedName>
        <fullName evidence="3">Uncharacterized protein</fullName>
    </submittedName>
</protein>
<gene>
    <name evidence="3" type="ORF">SEMRO_24_G016670.1</name>
</gene>
<keyword evidence="4" id="KW-1185">Reference proteome</keyword>